<keyword evidence="4" id="KW-1185">Reference proteome</keyword>
<organism evidence="3 4">
    <name type="scientific">Ridgeia piscesae</name>
    <name type="common">Tubeworm</name>
    <dbReference type="NCBI Taxonomy" id="27915"/>
    <lineage>
        <taxon>Eukaryota</taxon>
        <taxon>Metazoa</taxon>
        <taxon>Spiralia</taxon>
        <taxon>Lophotrochozoa</taxon>
        <taxon>Annelida</taxon>
        <taxon>Polychaeta</taxon>
        <taxon>Sedentaria</taxon>
        <taxon>Canalipalpata</taxon>
        <taxon>Sabellida</taxon>
        <taxon>Siboglinidae</taxon>
        <taxon>Ridgeia</taxon>
    </lineage>
</organism>
<accession>A0AAD9KIS7</accession>
<evidence type="ECO:0000256" key="1">
    <source>
        <dbReference type="SAM" id="Phobius"/>
    </source>
</evidence>
<dbReference type="CDD" id="cd00063">
    <property type="entry name" value="FN3"/>
    <property type="match status" value="1"/>
</dbReference>
<keyword evidence="1" id="KW-0812">Transmembrane</keyword>
<protein>
    <recommendedName>
        <fullName evidence="2">Fibronectin type-III domain-containing protein</fullName>
    </recommendedName>
</protein>
<dbReference type="InterPro" id="IPR036116">
    <property type="entry name" value="FN3_sf"/>
</dbReference>
<evidence type="ECO:0000313" key="3">
    <source>
        <dbReference type="EMBL" id="KAK2171917.1"/>
    </source>
</evidence>
<dbReference type="Gene3D" id="2.60.40.10">
    <property type="entry name" value="Immunoglobulins"/>
    <property type="match status" value="1"/>
</dbReference>
<proteinExistence type="predicted"/>
<name>A0AAD9KIS7_RIDPI</name>
<dbReference type="SUPFAM" id="SSF49265">
    <property type="entry name" value="Fibronectin type III"/>
    <property type="match status" value="1"/>
</dbReference>
<sequence length="305" mass="33710">MVNDSLTEASARVGIANFTSIIQSLQLLSSAKDSLYIRWDVDEYACQYVDSYKVSYQAIGSTVVQYSHRLPASETTYDITQLHENTYYSICVKVSVNLASVEQTQHCINVTTSIDSLSVALGSTFGAFLALGIIVFFVFIAKWQHNRKMQKQLQEVQPYGDSYEPVTQNDLHLEMSEVSLQVNEDTAHLDLSSQSSQFSNFTTGLTANGHSRSLNADTDLHIPMDQRSLLSPCQLATSAPQVTQNGLLPTLNAQDGAFNQDGRPPDVRPKDPAMLDFNSAYAHKPSADSPGTPPTMLRVNWSCNW</sequence>
<evidence type="ECO:0000259" key="2">
    <source>
        <dbReference type="PROSITE" id="PS50853"/>
    </source>
</evidence>
<reference evidence="3" key="1">
    <citation type="journal article" date="2023" name="Mol. Biol. Evol.">
        <title>Third-Generation Sequencing Reveals the Adaptive Role of the Epigenome in Three Deep-Sea Polychaetes.</title>
        <authorList>
            <person name="Perez M."/>
            <person name="Aroh O."/>
            <person name="Sun Y."/>
            <person name="Lan Y."/>
            <person name="Juniper S.K."/>
            <person name="Young C.R."/>
            <person name="Angers B."/>
            <person name="Qian P.Y."/>
        </authorList>
    </citation>
    <scope>NUCLEOTIDE SEQUENCE</scope>
    <source>
        <strain evidence="3">R07B-5</strain>
    </source>
</reference>
<dbReference type="Proteomes" id="UP001209878">
    <property type="component" value="Unassembled WGS sequence"/>
</dbReference>
<keyword evidence="1" id="KW-1133">Transmembrane helix</keyword>
<dbReference type="EMBL" id="JAODUO010001012">
    <property type="protein sequence ID" value="KAK2171917.1"/>
    <property type="molecule type" value="Genomic_DNA"/>
</dbReference>
<dbReference type="Pfam" id="PF00041">
    <property type="entry name" value="fn3"/>
    <property type="match status" value="1"/>
</dbReference>
<evidence type="ECO:0000313" key="4">
    <source>
        <dbReference type="Proteomes" id="UP001209878"/>
    </source>
</evidence>
<feature type="domain" description="Fibronectin type-III" evidence="2">
    <location>
        <begin position="21"/>
        <end position="115"/>
    </location>
</feature>
<dbReference type="PROSITE" id="PS50853">
    <property type="entry name" value="FN3"/>
    <property type="match status" value="1"/>
</dbReference>
<comment type="caution">
    <text evidence="3">The sequence shown here is derived from an EMBL/GenBank/DDBJ whole genome shotgun (WGS) entry which is preliminary data.</text>
</comment>
<feature type="transmembrane region" description="Helical" evidence="1">
    <location>
        <begin position="117"/>
        <end position="141"/>
    </location>
</feature>
<dbReference type="InterPro" id="IPR003961">
    <property type="entry name" value="FN3_dom"/>
</dbReference>
<keyword evidence="1" id="KW-0472">Membrane</keyword>
<dbReference type="AlphaFoldDB" id="A0AAD9KIS7"/>
<gene>
    <name evidence="3" type="ORF">NP493_1011g01040</name>
</gene>
<dbReference type="InterPro" id="IPR013783">
    <property type="entry name" value="Ig-like_fold"/>
</dbReference>